<comment type="caution">
    <text evidence="3">The sequence shown here is derived from an EMBL/GenBank/DDBJ whole genome shotgun (WGS) entry which is preliminary data.</text>
</comment>
<dbReference type="InterPro" id="IPR009100">
    <property type="entry name" value="AcylCoA_DH/oxidase_NM_dom_sf"/>
</dbReference>
<protein>
    <recommendedName>
        <fullName evidence="2">Acyl-CoA dehydrogenase C-terminal domain-containing protein</fullName>
    </recommendedName>
</protein>
<evidence type="ECO:0000256" key="1">
    <source>
        <dbReference type="ARBA" id="ARBA00023002"/>
    </source>
</evidence>
<dbReference type="InterPro" id="IPR037069">
    <property type="entry name" value="AcylCoA_DH/ox_N_sf"/>
</dbReference>
<dbReference type="EMBL" id="AZHX01001103">
    <property type="protein sequence ID" value="ETX04841.1"/>
    <property type="molecule type" value="Genomic_DNA"/>
</dbReference>
<dbReference type="SUPFAM" id="SSF56645">
    <property type="entry name" value="Acyl-CoA dehydrogenase NM domain-like"/>
    <property type="match status" value="1"/>
</dbReference>
<keyword evidence="1" id="KW-0560">Oxidoreductase</keyword>
<organism evidence="3 4">
    <name type="scientific">Candidatus Entotheonella gemina</name>
    <dbReference type="NCBI Taxonomy" id="1429439"/>
    <lineage>
        <taxon>Bacteria</taxon>
        <taxon>Pseudomonadati</taxon>
        <taxon>Nitrospinota/Tectimicrobiota group</taxon>
        <taxon>Candidatus Tectimicrobiota</taxon>
        <taxon>Candidatus Entotheonellia</taxon>
        <taxon>Candidatus Entotheonellales</taxon>
        <taxon>Candidatus Entotheonellaceae</taxon>
        <taxon>Candidatus Entotheonella</taxon>
    </lineage>
</organism>
<keyword evidence="4" id="KW-1185">Reference proteome</keyword>
<dbReference type="GO" id="GO:0016712">
    <property type="term" value="F:oxidoreductase activity, acting on paired donors, with incorporation or reduction of molecular oxygen, reduced flavin or flavoprotein as one donor, and incorporation of one atom of oxygen"/>
    <property type="evidence" value="ECO:0007669"/>
    <property type="project" value="TreeGrafter"/>
</dbReference>
<reference evidence="3 4" key="1">
    <citation type="journal article" date="2014" name="Nature">
        <title>An environmental bacterial taxon with a large and distinct metabolic repertoire.</title>
        <authorList>
            <person name="Wilson M.C."/>
            <person name="Mori T."/>
            <person name="Ruckert C."/>
            <person name="Uria A.R."/>
            <person name="Helf M.J."/>
            <person name="Takada K."/>
            <person name="Gernert C."/>
            <person name="Steffens U.A."/>
            <person name="Heycke N."/>
            <person name="Schmitt S."/>
            <person name="Rinke C."/>
            <person name="Helfrich E.J."/>
            <person name="Brachmann A.O."/>
            <person name="Gurgui C."/>
            <person name="Wakimoto T."/>
            <person name="Kracht M."/>
            <person name="Crusemann M."/>
            <person name="Hentschel U."/>
            <person name="Abe I."/>
            <person name="Matsunaga S."/>
            <person name="Kalinowski J."/>
            <person name="Takeyama H."/>
            <person name="Piel J."/>
        </authorList>
    </citation>
    <scope>NUCLEOTIDE SEQUENCE [LARGE SCALE GENOMIC DNA]</scope>
    <source>
        <strain evidence="4">TSY2</strain>
    </source>
</reference>
<dbReference type="PIRSF" id="PIRSF016578">
    <property type="entry name" value="HsaA"/>
    <property type="match status" value="1"/>
</dbReference>
<dbReference type="GO" id="GO:0003995">
    <property type="term" value="F:acyl-CoA dehydrogenase activity"/>
    <property type="evidence" value="ECO:0007669"/>
    <property type="project" value="TreeGrafter"/>
</dbReference>
<dbReference type="GO" id="GO:0033539">
    <property type="term" value="P:fatty acid beta-oxidation using acyl-CoA dehydrogenase"/>
    <property type="evidence" value="ECO:0007669"/>
    <property type="project" value="TreeGrafter"/>
</dbReference>
<dbReference type="Proteomes" id="UP000019140">
    <property type="component" value="Unassembled WGS sequence"/>
</dbReference>
<name>W4M4J4_9BACT</name>
<gene>
    <name evidence="3" type="ORF">ETSY2_26395</name>
</gene>
<evidence type="ECO:0000313" key="4">
    <source>
        <dbReference type="Proteomes" id="UP000019140"/>
    </source>
</evidence>
<evidence type="ECO:0000313" key="3">
    <source>
        <dbReference type="EMBL" id="ETX04841.1"/>
    </source>
</evidence>
<dbReference type="InterPro" id="IPR013107">
    <property type="entry name" value="Acyl-CoA_DH_C"/>
</dbReference>
<dbReference type="SUPFAM" id="SSF47203">
    <property type="entry name" value="Acyl-CoA dehydrogenase C-terminal domain-like"/>
    <property type="match status" value="1"/>
</dbReference>
<dbReference type="PANTHER" id="PTHR48083">
    <property type="entry name" value="MEDIUM-CHAIN SPECIFIC ACYL-COA DEHYDROGENASE, MITOCHONDRIAL-RELATED"/>
    <property type="match status" value="1"/>
</dbReference>
<sequence>DMPLQPTSSDPARRDSLIQAAKDMVPMLRQRAAQTDTERRLLPETEKAFTDAGFFRLIQPKSGGGLELDIPLLLQIGTIIGSGCPSSAWVLCLLAVHNWAMGLWPVEAQREIFDSHGYARIPMVLTPQGTAETAPGGYRLSGHWTYASGIDIATHAAVAALDPEVPAGEPPNVLTFVVPADRIEVVDDWFVLGLRGTGSIAVRCKNVFVPAHMTHAMSRVDPPGAAVNPHPMYAGFPRVPFFTLTGTAPFIGALQLALDAFYERLHSRNPMYLPTDSQTQRVPSQIRLARAQALYDAASALFFEAANAYWNLIIKRAEITLEHCTKYRLQAAQVLHMCTEAVDLLISDAGTGAYFDHSPIQRAFRDIHMAHSHVAMNLDNASENHARVMLGMPPHPPLV</sequence>
<dbReference type="Gene3D" id="1.20.140.10">
    <property type="entry name" value="Butyryl-CoA Dehydrogenase, subunit A, domain 3"/>
    <property type="match status" value="1"/>
</dbReference>
<dbReference type="AlphaFoldDB" id="W4M4J4"/>
<feature type="non-terminal residue" evidence="3">
    <location>
        <position position="1"/>
    </location>
</feature>
<dbReference type="Gene3D" id="1.10.540.10">
    <property type="entry name" value="Acyl-CoA dehydrogenase/oxidase, N-terminal domain"/>
    <property type="match status" value="1"/>
</dbReference>
<proteinExistence type="predicted"/>
<dbReference type="InterPro" id="IPR050741">
    <property type="entry name" value="Acyl-CoA_dehydrogenase"/>
</dbReference>
<evidence type="ECO:0000259" key="2">
    <source>
        <dbReference type="Pfam" id="PF08028"/>
    </source>
</evidence>
<dbReference type="PANTHER" id="PTHR48083:SF19">
    <property type="entry name" value="FLAVIN-DEPENDENT MONOOXYGENASE, OXYGENASE SUBUNIT HSAA"/>
    <property type="match status" value="1"/>
</dbReference>
<dbReference type="GO" id="GO:0050660">
    <property type="term" value="F:flavin adenine dinucleotide binding"/>
    <property type="evidence" value="ECO:0007669"/>
    <property type="project" value="InterPro"/>
</dbReference>
<dbReference type="GO" id="GO:0005737">
    <property type="term" value="C:cytoplasm"/>
    <property type="evidence" value="ECO:0007669"/>
    <property type="project" value="TreeGrafter"/>
</dbReference>
<dbReference type="HOGENOM" id="CLU_689855_0_0_7"/>
<dbReference type="InterPro" id="IPR046373">
    <property type="entry name" value="Acyl-CoA_Oxase/DH_mid-dom_sf"/>
</dbReference>
<accession>W4M4J4</accession>
<feature type="domain" description="Acyl-CoA dehydrogenase C-terminal" evidence="2">
    <location>
        <begin position="247"/>
        <end position="377"/>
    </location>
</feature>
<dbReference type="Pfam" id="PF08028">
    <property type="entry name" value="Acyl-CoA_dh_2"/>
    <property type="match status" value="1"/>
</dbReference>
<dbReference type="Gene3D" id="2.40.110.10">
    <property type="entry name" value="Butyryl-CoA Dehydrogenase, subunit A, domain 2"/>
    <property type="match status" value="1"/>
</dbReference>
<dbReference type="InterPro" id="IPR036250">
    <property type="entry name" value="AcylCo_DH-like_C"/>
</dbReference>